<keyword evidence="9" id="KW-0812">Transmembrane</keyword>
<comment type="caution">
    <text evidence="10">The sequence shown here is derived from an EMBL/GenBank/DDBJ whole genome shotgun (WGS) entry which is preliminary data.</text>
</comment>
<evidence type="ECO:0000313" key="11">
    <source>
        <dbReference type="Proteomes" id="UP000193467"/>
    </source>
</evidence>
<keyword evidence="11" id="KW-1185">Reference proteome</keyword>
<dbReference type="Gene3D" id="3.40.50.11350">
    <property type="match status" value="1"/>
</dbReference>
<reference evidence="10 11" key="1">
    <citation type="submission" date="2016-07" db="EMBL/GenBank/DDBJ databases">
        <title>Pervasive Adenine N6-methylation of Active Genes in Fungi.</title>
        <authorList>
            <consortium name="DOE Joint Genome Institute"/>
            <person name="Mondo S.J."/>
            <person name="Dannebaum R.O."/>
            <person name="Kuo R.C."/>
            <person name="Labutti K."/>
            <person name="Haridas S."/>
            <person name="Kuo A."/>
            <person name="Salamov A."/>
            <person name="Ahrendt S.R."/>
            <person name="Lipzen A."/>
            <person name="Sullivan W."/>
            <person name="Andreopoulos W.B."/>
            <person name="Clum A."/>
            <person name="Lindquist E."/>
            <person name="Daum C."/>
            <person name="Ramamoorthy G.K."/>
            <person name="Gryganskyi A."/>
            <person name="Culley D."/>
            <person name="Magnuson J.K."/>
            <person name="James T.Y."/>
            <person name="O'Malley M.A."/>
            <person name="Stajich J.E."/>
            <person name="Spatafora J.W."/>
            <person name="Visel A."/>
            <person name="Grigoriev I.V."/>
        </authorList>
    </citation>
    <scope>NUCLEOTIDE SEQUENCE [LARGE SCALE GENOMIC DNA]</scope>
    <source>
        <strain evidence="10 11">62-1032</strain>
    </source>
</reference>
<name>A0A1Y2F1J0_9BASI</name>
<proteinExistence type="inferred from homology"/>
<keyword evidence="9" id="KW-1133">Transmembrane helix</keyword>
<evidence type="ECO:0000256" key="8">
    <source>
        <dbReference type="ARBA" id="ARBA00026232"/>
    </source>
</evidence>
<evidence type="ECO:0000256" key="5">
    <source>
        <dbReference type="ARBA" id="ARBA00023253"/>
    </source>
</evidence>
<dbReference type="InterPro" id="IPR045130">
    <property type="entry name" value="OFUT2-like"/>
</dbReference>
<dbReference type="STRING" id="106004.A0A1Y2F1J0"/>
<gene>
    <name evidence="10" type="ORF">BCR35DRAFT_314298</name>
</gene>
<organism evidence="10 11">
    <name type="scientific">Leucosporidium creatinivorum</name>
    <dbReference type="NCBI Taxonomy" id="106004"/>
    <lineage>
        <taxon>Eukaryota</taxon>
        <taxon>Fungi</taxon>
        <taxon>Dikarya</taxon>
        <taxon>Basidiomycota</taxon>
        <taxon>Pucciniomycotina</taxon>
        <taxon>Microbotryomycetes</taxon>
        <taxon>Leucosporidiales</taxon>
        <taxon>Leucosporidium</taxon>
    </lineage>
</organism>
<comment type="pathway">
    <text evidence="2">Protein modification; protein glycosylation.</text>
</comment>
<dbReference type="GO" id="GO:0006004">
    <property type="term" value="P:fucose metabolic process"/>
    <property type="evidence" value="ECO:0007669"/>
    <property type="project" value="UniProtKB-KW"/>
</dbReference>
<evidence type="ECO:0000256" key="7">
    <source>
        <dbReference type="ARBA" id="ARBA00025803"/>
    </source>
</evidence>
<keyword evidence="3" id="KW-0808">Transferase</keyword>
<feature type="transmembrane region" description="Helical" evidence="9">
    <location>
        <begin position="63"/>
        <end position="83"/>
    </location>
</feature>
<dbReference type="InterPro" id="IPR019378">
    <property type="entry name" value="GDP-Fuc_O-FucTrfase"/>
</dbReference>
<dbReference type="Pfam" id="PF10250">
    <property type="entry name" value="O-FucT"/>
    <property type="match status" value="1"/>
</dbReference>
<evidence type="ECO:0000256" key="4">
    <source>
        <dbReference type="ARBA" id="ARBA00022824"/>
    </source>
</evidence>
<comment type="similarity">
    <text evidence="7">Belongs to the glycosyltransferase 68 family.</text>
</comment>
<keyword evidence="9" id="KW-0472">Membrane</keyword>
<protein>
    <recommendedName>
        <fullName evidence="8">GDP-fucose protein O-fucosyltransferase 2</fullName>
    </recommendedName>
</protein>
<dbReference type="PANTHER" id="PTHR13398">
    <property type="entry name" value="GDP-FUCOSE PROTEIN O-FUCOSYLTRANSFERASE 2"/>
    <property type="match status" value="1"/>
</dbReference>
<evidence type="ECO:0000256" key="6">
    <source>
        <dbReference type="ARBA" id="ARBA00023277"/>
    </source>
</evidence>
<dbReference type="CDD" id="cd11296">
    <property type="entry name" value="O-FucT_like"/>
    <property type="match status" value="1"/>
</dbReference>
<evidence type="ECO:0000256" key="3">
    <source>
        <dbReference type="ARBA" id="ARBA00022679"/>
    </source>
</evidence>
<dbReference type="EMBL" id="MCGR01000031">
    <property type="protein sequence ID" value="ORY77577.1"/>
    <property type="molecule type" value="Genomic_DNA"/>
</dbReference>
<evidence type="ECO:0000256" key="2">
    <source>
        <dbReference type="ARBA" id="ARBA00004922"/>
    </source>
</evidence>
<accession>A0A1Y2F1J0</accession>
<evidence type="ECO:0000313" key="10">
    <source>
        <dbReference type="EMBL" id="ORY77577.1"/>
    </source>
</evidence>
<dbReference type="GO" id="GO:0046922">
    <property type="term" value="F:peptide-O-fucosyltransferase activity"/>
    <property type="evidence" value="ECO:0007669"/>
    <property type="project" value="InterPro"/>
</dbReference>
<sequence>MSDDPAHDYTEKELDDAMAYLDSTRRRSSIVVPSWAKRLTANLSSSYRLVDRKVNKSFLARRALLFGALALILFLTIITSLAADDNVQPVQPVGEATVEKGILDTVVKAPSRLKGAVKEWGNLAWDKAYGAEKEVVYQGLDQLHVMNFDTPQETVKMQLKDGVRYVTSMAYGGHANQFISIQKMLYFAKLTNRVGIIPTLTPVHIDGLPTDISSFYDLDRFYDESGIPALAFSSVKAMDYAGEKPQNEHLGCWSIQEATVGFPNREAWSFDLHDVWIDHWALPPLLRGLGGFDIAFDALRMFDFDIDAKNRWINKVRDELLPQQPEQTVSMDDPEARLKNVKDGFWPKIAQAPEDQIMCFDNTLFLGPVMFHEAFTGELPTEPGVPGEGTSWMEVGRYLRFNKRVETLADEYLMRLFDVATPARIPPFITIHLRRGDFKEFTGFTPLEKYQEALARVQAALQRRLEDPYGWQGPGRAHFRSHGIRADQYAIVATSDEAKDSDFVKEVKALGWKVLNHEEQETKEKLGGWFPTMLDAAILARGESFVGTDRSTFSHLAGLRVKYWRGGLVETAWR</sequence>
<dbReference type="PANTHER" id="PTHR13398:SF0">
    <property type="entry name" value="GDP-FUCOSE PROTEIN O-FUCOSYLTRANSFERASE 2"/>
    <property type="match status" value="1"/>
</dbReference>
<dbReference type="GO" id="GO:0005783">
    <property type="term" value="C:endoplasmic reticulum"/>
    <property type="evidence" value="ECO:0007669"/>
    <property type="project" value="UniProtKB-SubCell"/>
</dbReference>
<evidence type="ECO:0000256" key="9">
    <source>
        <dbReference type="SAM" id="Phobius"/>
    </source>
</evidence>
<dbReference type="OrthoDB" id="423313at2759"/>
<keyword evidence="6" id="KW-0119">Carbohydrate metabolism</keyword>
<dbReference type="Proteomes" id="UP000193467">
    <property type="component" value="Unassembled WGS sequence"/>
</dbReference>
<dbReference type="InParanoid" id="A0A1Y2F1J0"/>
<comment type="subcellular location">
    <subcellularLocation>
        <location evidence="1">Endoplasmic reticulum</location>
    </subcellularLocation>
</comment>
<keyword evidence="4" id="KW-0256">Endoplasmic reticulum</keyword>
<keyword evidence="5" id="KW-0294">Fucose metabolism</keyword>
<evidence type="ECO:0000256" key="1">
    <source>
        <dbReference type="ARBA" id="ARBA00004240"/>
    </source>
</evidence>
<dbReference type="AlphaFoldDB" id="A0A1Y2F1J0"/>